<keyword evidence="7" id="KW-0460">Magnesium</keyword>
<name>A0A2T4IJ50_9RHOO</name>
<feature type="binding site" evidence="7">
    <location>
        <position position="429"/>
    </location>
    <ligand>
        <name>Mg(2+)</name>
        <dbReference type="ChEBI" id="CHEBI:18420"/>
    </ligand>
</feature>
<evidence type="ECO:0000313" key="9">
    <source>
        <dbReference type="Proteomes" id="UP000241193"/>
    </source>
</evidence>
<evidence type="ECO:0000256" key="3">
    <source>
        <dbReference type="ARBA" id="ARBA00009292"/>
    </source>
</evidence>
<dbReference type="InterPro" id="IPR018194">
    <property type="entry name" value="Ni-dep_hyd_lsu_Ni_BS"/>
</dbReference>
<keyword evidence="5 7" id="KW-0479">Metal-binding</keyword>
<organism evidence="8 9">
    <name type="scientific">Pseudothauera lacus</name>
    <dbReference type="NCBI Taxonomy" id="2136175"/>
    <lineage>
        <taxon>Bacteria</taxon>
        <taxon>Pseudomonadati</taxon>
        <taxon>Pseudomonadota</taxon>
        <taxon>Betaproteobacteria</taxon>
        <taxon>Rhodocyclales</taxon>
        <taxon>Zoogloeaceae</taxon>
        <taxon>Pseudothauera</taxon>
    </lineage>
</organism>
<evidence type="ECO:0000256" key="1">
    <source>
        <dbReference type="ARBA" id="ARBA00001967"/>
    </source>
</evidence>
<comment type="caution">
    <text evidence="8">The sequence shown here is derived from an EMBL/GenBank/DDBJ whole genome shotgun (WGS) entry which is preliminary data.</text>
</comment>
<dbReference type="Pfam" id="PF00374">
    <property type="entry name" value="NiFeSe_Hases"/>
    <property type="match status" value="2"/>
</dbReference>
<comment type="subcellular location">
    <subcellularLocation>
        <location evidence="2">Cell envelope</location>
    </subcellularLocation>
</comment>
<sequence>MGERIVLGPFNRVEGDLEVQLEVADGRVAAAYVNSPLFRGFEHILRGKDPRDALVLVPRICGICSVSQSAAAAAALREAMGLAVPANGELAANLVLAAENLADHFTHFYLFFMPDFARDAYAGRPWFDAAQARFKAVRGTAAAEAVPARAAFLQLTGILAGKWPHTLSLQPGGSTRAVSAAEKIRLYALLREFRRWLERHTFGDTLEAIAGLDSAAALGAWAAARAPASSDLRLFLEIADDLDLARIGRATDRFLSSGAYPLGGSPLFARGVWQPESAAVAAFDPDEIREDLSHAWMQGEARHPWRGLTEPDADKDGAYSWCKAPRLAGRVVECGALARQMVDGHPLARDLVARDGASVLARVVCRLLELARVLPAMERWVQALQPGEAFCAQGALPDEAIGCGLVEAARGALGHWLVIRHGRIASYQIIAPTTWNFSPRDAAGTPGALEQALVGLPAADARVPLAVQHVVRSFDPCMVCTVH</sequence>
<dbReference type="InterPro" id="IPR050867">
    <property type="entry name" value="NiFe/NiFeSe_hydrgnase_LSU"/>
</dbReference>
<keyword evidence="6" id="KW-0560">Oxidoreductase</keyword>
<dbReference type="OrthoDB" id="9761717at2"/>
<feature type="binding site" evidence="7">
    <location>
        <position position="42"/>
    </location>
    <ligand>
        <name>Mg(2+)</name>
        <dbReference type="ChEBI" id="CHEBI:18420"/>
    </ligand>
</feature>
<evidence type="ECO:0000256" key="4">
    <source>
        <dbReference type="ARBA" id="ARBA00022596"/>
    </source>
</evidence>
<feature type="binding site" evidence="7">
    <location>
        <position position="64"/>
    </location>
    <ligand>
        <name>Fe cation</name>
        <dbReference type="ChEBI" id="CHEBI:24875"/>
    </ligand>
</feature>
<evidence type="ECO:0000256" key="7">
    <source>
        <dbReference type="PIRSR" id="PIRSR601501-1"/>
    </source>
</evidence>
<dbReference type="GO" id="GO:0008901">
    <property type="term" value="F:ferredoxin hydrogenase activity"/>
    <property type="evidence" value="ECO:0007669"/>
    <property type="project" value="InterPro"/>
</dbReference>
<keyword evidence="9" id="KW-1185">Reference proteome</keyword>
<evidence type="ECO:0000256" key="6">
    <source>
        <dbReference type="ARBA" id="ARBA00023002"/>
    </source>
</evidence>
<feature type="binding site" evidence="7">
    <location>
        <position position="480"/>
    </location>
    <ligand>
        <name>Fe cation</name>
        <dbReference type="ChEBI" id="CHEBI:24875"/>
    </ligand>
</feature>
<keyword evidence="4 7" id="KW-0533">Nickel</keyword>
<dbReference type="PANTHER" id="PTHR42958:SF4">
    <property type="entry name" value="HYDROGENASE EXPRESSION_FORMATION PROTEIN HUPK"/>
    <property type="match status" value="1"/>
</dbReference>
<evidence type="ECO:0000256" key="5">
    <source>
        <dbReference type="ARBA" id="ARBA00022723"/>
    </source>
</evidence>
<protein>
    <submittedName>
        <fullName evidence="8">HupV protein</fullName>
    </submittedName>
</protein>
<dbReference type="EMBL" id="PZKC01000002">
    <property type="protein sequence ID" value="PTD97801.1"/>
    <property type="molecule type" value="Genomic_DNA"/>
</dbReference>
<dbReference type="AlphaFoldDB" id="A0A2T4IJ50"/>
<comment type="cofactor">
    <cofactor evidence="1 7">
        <name>Ni(2+)</name>
        <dbReference type="ChEBI" id="CHEBI:49786"/>
    </cofactor>
</comment>
<dbReference type="GO" id="GO:0016151">
    <property type="term" value="F:nickel cation binding"/>
    <property type="evidence" value="ECO:0007669"/>
    <property type="project" value="InterPro"/>
</dbReference>
<dbReference type="PROSITE" id="PS00507">
    <property type="entry name" value="NI_HGENASE_L_1"/>
    <property type="match status" value="1"/>
</dbReference>
<dbReference type="RefSeq" id="WP_107492321.1">
    <property type="nucleotide sequence ID" value="NZ_PZKC01000002.1"/>
</dbReference>
<comment type="similarity">
    <text evidence="3">Belongs to the [NiFe]/[NiFeSe] hydrogenase large subunit family.</text>
</comment>
<proteinExistence type="inferred from homology"/>
<dbReference type="GO" id="GO:0030313">
    <property type="term" value="C:cell envelope"/>
    <property type="evidence" value="ECO:0007669"/>
    <property type="project" value="UniProtKB-SubCell"/>
</dbReference>
<feature type="binding site" evidence="7">
    <location>
        <position position="61"/>
    </location>
    <ligand>
        <name>Ni(2+)</name>
        <dbReference type="ChEBI" id="CHEBI:49786"/>
    </ligand>
</feature>
<dbReference type="SUPFAM" id="SSF56762">
    <property type="entry name" value="HydB/Nqo4-like"/>
    <property type="match status" value="1"/>
</dbReference>
<dbReference type="Proteomes" id="UP000241193">
    <property type="component" value="Unassembled WGS sequence"/>
</dbReference>
<evidence type="ECO:0000256" key="2">
    <source>
        <dbReference type="ARBA" id="ARBA00004196"/>
    </source>
</evidence>
<dbReference type="InterPro" id="IPR029014">
    <property type="entry name" value="NiFe-Hase_large"/>
</dbReference>
<feature type="binding site" evidence="7">
    <location>
        <position position="483"/>
    </location>
    <ligand>
        <name>Mg(2+)</name>
        <dbReference type="ChEBI" id="CHEBI:18420"/>
    </ligand>
</feature>
<evidence type="ECO:0000313" key="8">
    <source>
        <dbReference type="EMBL" id="PTD97801.1"/>
    </source>
</evidence>
<keyword evidence="7" id="KW-0408">Iron</keyword>
<dbReference type="PANTHER" id="PTHR42958">
    <property type="entry name" value="HYDROGENASE-2 LARGE CHAIN"/>
    <property type="match status" value="1"/>
</dbReference>
<dbReference type="InterPro" id="IPR001501">
    <property type="entry name" value="Ni-dep_hyd_lsu"/>
</dbReference>
<gene>
    <name evidence="8" type="ORF">C8261_03800</name>
</gene>
<feature type="binding site" evidence="7">
    <location>
        <position position="64"/>
    </location>
    <ligand>
        <name>Ni(2+)</name>
        <dbReference type="ChEBI" id="CHEBI:49786"/>
    </ligand>
</feature>
<feature type="binding site" evidence="7">
    <location>
        <position position="477"/>
    </location>
    <ligand>
        <name>Ni(2+)</name>
        <dbReference type="ChEBI" id="CHEBI:49786"/>
    </ligand>
</feature>
<comment type="cofactor">
    <cofactor evidence="7">
        <name>Fe cation</name>
        <dbReference type="ChEBI" id="CHEBI:24875"/>
    </cofactor>
</comment>
<reference evidence="8 9" key="2">
    <citation type="submission" date="2018-04" db="EMBL/GenBank/DDBJ databases">
        <title>Thauera lacus sp. nov., isolated from an saline lake in Inner Mongolia, China.</title>
        <authorList>
            <person name="Liang Q.-Y."/>
        </authorList>
    </citation>
    <scope>NUCLEOTIDE SEQUENCE [LARGE SCALE GENOMIC DNA]</scope>
    <source>
        <strain evidence="8 9">D20</strain>
    </source>
</reference>
<accession>A0A2T4IJ50</accession>
<dbReference type="Gene3D" id="1.10.645.10">
    <property type="entry name" value="Cytochrome-c3 Hydrogenase, chain B"/>
    <property type="match status" value="1"/>
</dbReference>
<reference evidence="8 9" key="1">
    <citation type="submission" date="2018-03" db="EMBL/GenBank/DDBJ databases">
        <authorList>
            <person name="Keele B.F."/>
        </authorList>
    </citation>
    <scope>NUCLEOTIDE SEQUENCE [LARGE SCALE GENOMIC DNA]</scope>
    <source>
        <strain evidence="8 9">D20</strain>
    </source>
</reference>